<evidence type="ECO:0008006" key="3">
    <source>
        <dbReference type="Google" id="ProtNLM"/>
    </source>
</evidence>
<accession>A0A5B8XR42</accession>
<evidence type="ECO:0000313" key="1">
    <source>
        <dbReference type="EMBL" id="QED27984.1"/>
    </source>
</evidence>
<dbReference type="OrthoDB" id="2987331at2"/>
<name>A0A5B8XR42_9DELT</name>
<organism evidence="1 2">
    <name type="scientific">Microvenator marinus</name>
    <dbReference type="NCBI Taxonomy" id="2600177"/>
    <lineage>
        <taxon>Bacteria</taxon>
        <taxon>Deltaproteobacteria</taxon>
        <taxon>Bradymonadales</taxon>
        <taxon>Microvenatoraceae</taxon>
        <taxon>Microvenator</taxon>
    </lineage>
</organism>
<dbReference type="RefSeq" id="WP_146960009.1">
    <property type="nucleotide sequence ID" value="NZ_CP042467.1"/>
</dbReference>
<reference evidence="1 2" key="1">
    <citation type="submission" date="2019-08" db="EMBL/GenBank/DDBJ databases">
        <authorList>
            <person name="Liang Q."/>
        </authorList>
    </citation>
    <scope>NUCLEOTIDE SEQUENCE [LARGE SCALE GENOMIC DNA]</scope>
    <source>
        <strain evidence="1 2">V1718</strain>
    </source>
</reference>
<evidence type="ECO:0000313" key="2">
    <source>
        <dbReference type="Proteomes" id="UP000321595"/>
    </source>
</evidence>
<dbReference type="KEGG" id="bbae:FRD01_12205"/>
<gene>
    <name evidence="1" type="ORF">FRD01_12205</name>
</gene>
<keyword evidence="2" id="KW-1185">Reference proteome</keyword>
<protein>
    <recommendedName>
        <fullName evidence="3">Helicase XPB/Ssl2 N-terminal domain-containing protein</fullName>
    </recommendedName>
</protein>
<proteinExistence type="predicted"/>
<dbReference type="Proteomes" id="UP000321595">
    <property type="component" value="Chromosome"/>
</dbReference>
<dbReference type="EMBL" id="CP042467">
    <property type="protein sequence ID" value="QED27984.1"/>
    <property type="molecule type" value="Genomic_DNA"/>
</dbReference>
<sequence length="714" mass="79111">MNEEMLDLLTRVYSITSRRLLAEALGIKDISPEAILEQWGSEEHAEKYKNLGDLENLILSHINKAGGQVRGENLRRDLVLEGHGDLTSTLRGMITGGLLIVLPNVGEMDFELDQVLDATTILQRELLLPEGLSELFDELENTMGLEGAELEVEDLVPASASMLELNLLHVSTSLLYIPLKLNKSGAPNKRNVQKVGRGLVLPGQKQELADTFDPSVAHQIDYLGFIIGLGVELDLVHVDEEYARGNMAGMKAFFESPIEKRNRQLNEAFCSLKTWSEVDSVELDTPDDEIHLSLTATSGKKFIAARGYVLSILRRAQTAGWIRIKDVEGLCQRLDARFMAETLKSSGADPSDFINALLNRGLHWLGVMDNAESGGDEVVRLTPRGRRILGIDSSTEEPQPKGMGLVVQPNLEIMAFLDGVTLSTLFTIYRVGKRRSLADRVAIFQLTSGSTQRGYAGGLTAEMVKELLTQGHIPLPESVAFQLDDWERLHRRITLYTKGFVVRHPDPDTLDMSIGQVKHDDGAEVVRLGPYSAFVTELSANSLRRLTERGEGIILDYLGELPPCIEFAGPLHVRVLHALSDVLTLYELSLISKPVEQPKAGYREFELDADKIQKRWPETPLKSAIHFFESRSVNGLPPEQKILLLSAIHGAPGARFMEKVTVVSFDDEEVADAFADLTSSNKAVEMRLGPKAFLVDASKREEIAERLKELGVEL</sequence>
<dbReference type="AlphaFoldDB" id="A0A5B8XR42"/>